<accession>A0A8J3QRW4</accession>
<dbReference type="EMBL" id="BONZ01000026">
    <property type="protein sequence ID" value="GIH14540.1"/>
    <property type="molecule type" value="Genomic_DNA"/>
</dbReference>
<gene>
    <name evidence="1" type="ORF">Raf01_27120</name>
</gene>
<proteinExistence type="predicted"/>
<sequence length="79" mass="8124">MLPLAPVPLVEAGPLQAARAAEMAAAAPAVPLKRKKSRRLTASLDTGALTVPPMGICRTTDGAEGRGVAVGRSEFDWSV</sequence>
<organism evidence="1 2">
    <name type="scientific">Rugosimonospora africana</name>
    <dbReference type="NCBI Taxonomy" id="556532"/>
    <lineage>
        <taxon>Bacteria</taxon>
        <taxon>Bacillati</taxon>
        <taxon>Actinomycetota</taxon>
        <taxon>Actinomycetes</taxon>
        <taxon>Micromonosporales</taxon>
        <taxon>Micromonosporaceae</taxon>
        <taxon>Rugosimonospora</taxon>
    </lineage>
</organism>
<dbReference type="AlphaFoldDB" id="A0A8J3QRW4"/>
<protein>
    <submittedName>
        <fullName evidence="1">Uncharacterized protein</fullName>
    </submittedName>
</protein>
<keyword evidence="2" id="KW-1185">Reference proteome</keyword>
<comment type="caution">
    <text evidence="1">The sequence shown here is derived from an EMBL/GenBank/DDBJ whole genome shotgun (WGS) entry which is preliminary data.</text>
</comment>
<evidence type="ECO:0000313" key="1">
    <source>
        <dbReference type="EMBL" id="GIH14540.1"/>
    </source>
</evidence>
<name>A0A8J3QRW4_9ACTN</name>
<evidence type="ECO:0000313" key="2">
    <source>
        <dbReference type="Proteomes" id="UP000642748"/>
    </source>
</evidence>
<reference evidence="1" key="1">
    <citation type="submission" date="2021-01" db="EMBL/GenBank/DDBJ databases">
        <title>Whole genome shotgun sequence of Rugosimonospora africana NBRC 104875.</title>
        <authorList>
            <person name="Komaki H."/>
            <person name="Tamura T."/>
        </authorList>
    </citation>
    <scope>NUCLEOTIDE SEQUENCE</scope>
    <source>
        <strain evidence="1">NBRC 104875</strain>
    </source>
</reference>
<dbReference type="Proteomes" id="UP000642748">
    <property type="component" value="Unassembled WGS sequence"/>
</dbReference>